<evidence type="ECO:0000313" key="2">
    <source>
        <dbReference type="EMBL" id="MBR0665126.1"/>
    </source>
</evidence>
<protein>
    <recommendedName>
        <fullName evidence="4">DUF2147 domain-containing protein</fullName>
    </recommendedName>
</protein>
<dbReference type="RefSeq" id="WP_211852798.1">
    <property type="nucleotide sequence ID" value="NZ_JAAGBB010000013.1"/>
</dbReference>
<sequence>MPSLAQDAGPAPGTYGSWRDAHCQRPDEDHDEWRCGPPQALLGAVIAPRPGHRARVRVQIWGADRGCQFDGDGEWQGAALIAREDPDGGSGPRCEIRVTRGAGGIDIAAPDIVACGCGDWINMRGLPRISAATAIPPVAPRRR</sequence>
<comment type="caution">
    <text evidence="2">The sequence shown here is derived from an EMBL/GenBank/DDBJ whole genome shotgun (WGS) entry which is preliminary data.</text>
</comment>
<proteinExistence type="predicted"/>
<dbReference type="Proteomes" id="UP001196870">
    <property type="component" value="Unassembled WGS sequence"/>
</dbReference>
<name>A0ABS5EXV3_9PROT</name>
<evidence type="ECO:0000313" key="3">
    <source>
        <dbReference type="Proteomes" id="UP001196870"/>
    </source>
</evidence>
<dbReference type="EMBL" id="JAAGBB010000013">
    <property type="protein sequence ID" value="MBR0665126.1"/>
    <property type="molecule type" value="Genomic_DNA"/>
</dbReference>
<accession>A0ABS5EXV3</accession>
<organism evidence="2 3">
    <name type="scientific">Plastoroseomonas hellenica</name>
    <dbReference type="NCBI Taxonomy" id="2687306"/>
    <lineage>
        <taxon>Bacteria</taxon>
        <taxon>Pseudomonadati</taxon>
        <taxon>Pseudomonadota</taxon>
        <taxon>Alphaproteobacteria</taxon>
        <taxon>Acetobacterales</taxon>
        <taxon>Acetobacteraceae</taxon>
        <taxon>Plastoroseomonas</taxon>
    </lineage>
</organism>
<keyword evidence="3" id="KW-1185">Reference proteome</keyword>
<evidence type="ECO:0008006" key="4">
    <source>
        <dbReference type="Google" id="ProtNLM"/>
    </source>
</evidence>
<feature type="region of interest" description="Disordered" evidence="1">
    <location>
        <begin position="1"/>
        <end position="32"/>
    </location>
</feature>
<gene>
    <name evidence="2" type="ORF">GXW71_12245</name>
</gene>
<feature type="compositionally biased region" description="Basic and acidic residues" evidence="1">
    <location>
        <begin position="19"/>
        <end position="32"/>
    </location>
</feature>
<evidence type="ECO:0000256" key="1">
    <source>
        <dbReference type="SAM" id="MobiDB-lite"/>
    </source>
</evidence>
<reference evidence="3" key="1">
    <citation type="journal article" date="2021" name="Syst. Appl. Microbiol.">
        <title>Roseomonas hellenica sp. nov., isolated from roots of wild-growing Alkanna tinctoria.</title>
        <authorList>
            <person name="Rat A."/>
            <person name="Naranjo H.D."/>
            <person name="Lebbe L."/>
            <person name="Cnockaert M."/>
            <person name="Krigas N."/>
            <person name="Grigoriadou K."/>
            <person name="Maloupa E."/>
            <person name="Willems A."/>
        </authorList>
    </citation>
    <scope>NUCLEOTIDE SEQUENCE [LARGE SCALE GENOMIC DNA]</scope>
    <source>
        <strain evidence="3">LMG 31523</strain>
    </source>
</reference>